<dbReference type="CDD" id="cd02440">
    <property type="entry name" value="AdoMet_MTases"/>
    <property type="match status" value="1"/>
</dbReference>
<comment type="caution">
    <text evidence="4">The sequence shown here is derived from an EMBL/GenBank/DDBJ whole genome shotgun (WGS) entry which is preliminary data.</text>
</comment>
<dbReference type="PANTHER" id="PTHR13090:SF1">
    <property type="entry name" value="ARGININE-HYDROXYLASE NDUFAF5, MITOCHONDRIAL"/>
    <property type="match status" value="1"/>
</dbReference>
<sequence length="246" mass="26749">MSYDKSAVAQAFDSAASTYACHSQLQTRVARHLLLGANLTGRVLDLGCGPGTQIDSALKTQGQWIGLDLSHAMLQQARPNKAYVVQGDAESLPLQSQSLDALVSSMALQWCDVERSCSELGRVVSSGGRLYLAVVVQGSLSELQSSDCQSGFSVNRFAPAKAWLSQLTQAGFEVNLESRAETAHFDSVKTLLNSLRGVGANHSQQRSPGLRGKTWWREVQAHLEAQRCEHGLPLTYQIAYFRGLKL</sequence>
<reference evidence="4" key="2">
    <citation type="submission" date="2023-01" db="EMBL/GenBank/DDBJ databases">
        <title>Draft genome sequence of Paraferrimonas sedimenticola strain NBRC 101628.</title>
        <authorList>
            <person name="Sun Q."/>
            <person name="Mori K."/>
        </authorList>
    </citation>
    <scope>NUCLEOTIDE SEQUENCE</scope>
    <source>
        <strain evidence="4">NBRC 101628</strain>
    </source>
</reference>
<evidence type="ECO:0000259" key="3">
    <source>
        <dbReference type="Pfam" id="PF08241"/>
    </source>
</evidence>
<dbReference type="AlphaFoldDB" id="A0AA37RWU2"/>
<dbReference type="GO" id="GO:0032259">
    <property type="term" value="P:methylation"/>
    <property type="evidence" value="ECO:0007669"/>
    <property type="project" value="UniProtKB-KW"/>
</dbReference>
<keyword evidence="1" id="KW-0489">Methyltransferase</keyword>
<dbReference type="EMBL" id="BSNC01000005">
    <property type="protein sequence ID" value="GLP96660.1"/>
    <property type="molecule type" value="Genomic_DNA"/>
</dbReference>
<dbReference type="InterPro" id="IPR029063">
    <property type="entry name" value="SAM-dependent_MTases_sf"/>
</dbReference>
<accession>A0AA37RWU2</accession>
<dbReference type="Gene3D" id="3.40.50.150">
    <property type="entry name" value="Vaccinia Virus protein VP39"/>
    <property type="match status" value="1"/>
</dbReference>
<protein>
    <submittedName>
        <fullName evidence="4">Malonyl-[acyl-carrier protein] O-methyltransferase</fullName>
    </submittedName>
</protein>
<name>A0AA37RWU2_9GAMM</name>
<evidence type="ECO:0000256" key="2">
    <source>
        <dbReference type="ARBA" id="ARBA00022679"/>
    </source>
</evidence>
<dbReference type="Pfam" id="PF08241">
    <property type="entry name" value="Methyltransf_11"/>
    <property type="match status" value="1"/>
</dbReference>
<dbReference type="SUPFAM" id="SSF53335">
    <property type="entry name" value="S-adenosyl-L-methionine-dependent methyltransferases"/>
    <property type="match status" value="1"/>
</dbReference>
<evidence type="ECO:0000256" key="1">
    <source>
        <dbReference type="ARBA" id="ARBA00022603"/>
    </source>
</evidence>
<dbReference type="InterPro" id="IPR050602">
    <property type="entry name" value="Malonyl-ACP_OMT"/>
</dbReference>
<dbReference type="InterPro" id="IPR013216">
    <property type="entry name" value="Methyltransf_11"/>
</dbReference>
<keyword evidence="5" id="KW-1185">Reference proteome</keyword>
<reference evidence="4" key="1">
    <citation type="journal article" date="2014" name="Int. J. Syst. Evol. Microbiol.">
        <title>Complete genome sequence of Corynebacterium casei LMG S-19264T (=DSM 44701T), isolated from a smear-ripened cheese.</title>
        <authorList>
            <consortium name="US DOE Joint Genome Institute (JGI-PGF)"/>
            <person name="Walter F."/>
            <person name="Albersmeier A."/>
            <person name="Kalinowski J."/>
            <person name="Ruckert C."/>
        </authorList>
    </citation>
    <scope>NUCLEOTIDE SEQUENCE</scope>
    <source>
        <strain evidence="4">NBRC 101628</strain>
    </source>
</reference>
<dbReference type="PANTHER" id="PTHR13090">
    <property type="entry name" value="ARGININE-HYDROXYLASE NDUFAF5, MITOCHONDRIAL"/>
    <property type="match status" value="1"/>
</dbReference>
<proteinExistence type="predicted"/>
<keyword evidence="2" id="KW-0808">Transferase</keyword>
<gene>
    <name evidence="4" type="primary">bioC</name>
    <name evidence="4" type="ORF">GCM10007895_19660</name>
</gene>
<evidence type="ECO:0000313" key="4">
    <source>
        <dbReference type="EMBL" id="GLP96660.1"/>
    </source>
</evidence>
<dbReference type="Proteomes" id="UP001161422">
    <property type="component" value="Unassembled WGS sequence"/>
</dbReference>
<dbReference type="RefSeq" id="WP_095503985.1">
    <property type="nucleotide sequence ID" value="NZ_BSNC01000005.1"/>
</dbReference>
<dbReference type="GO" id="GO:0008757">
    <property type="term" value="F:S-adenosylmethionine-dependent methyltransferase activity"/>
    <property type="evidence" value="ECO:0007669"/>
    <property type="project" value="InterPro"/>
</dbReference>
<feature type="domain" description="Methyltransferase type 11" evidence="3">
    <location>
        <begin position="44"/>
        <end position="132"/>
    </location>
</feature>
<evidence type="ECO:0000313" key="5">
    <source>
        <dbReference type="Proteomes" id="UP001161422"/>
    </source>
</evidence>
<organism evidence="4 5">
    <name type="scientific">Paraferrimonas sedimenticola</name>
    <dbReference type="NCBI Taxonomy" id="375674"/>
    <lineage>
        <taxon>Bacteria</taxon>
        <taxon>Pseudomonadati</taxon>
        <taxon>Pseudomonadota</taxon>
        <taxon>Gammaproteobacteria</taxon>
        <taxon>Alteromonadales</taxon>
        <taxon>Ferrimonadaceae</taxon>
        <taxon>Paraferrimonas</taxon>
    </lineage>
</organism>